<feature type="binding site" evidence="10">
    <location>
        <begin position="20"/>
        <end position="22"/>
    </location>
    <ligand>
        <name>shikimate</name>
        <dbReference type="ChEBI" id="CHEBI:36208"/>
    </ligand>
</feature>
<feature type="active site" description="Proton acceptor" evidence="10">
    <location>
        <position position="71"/>
    </location>
</feature>
<dbReference type="GO" id="GO:0008652">
    <property type="term" value="P:amino acid biosynthetic process"/>
    <property type="evidence" value="ECO:0007669"/>
    <property type="project" value="UniProtKB-KW"/>
</dbReference>
<comment type="caution">
    <text evidence="10">Lacks conserved residue(s) required for the propagation of feature annotation.</text>
</comment>
<comment type="pathway">
    <text evidence="9">Aromatic compound metabolism; 3,4-dihydroxybenzoate biosynthesis; 3-dehydroquinate from D-quinate (NAD(+) route).</text>
</comment>
<proteinExistence type="inferred from homology"/>
<comment type="similarity">
    <text evidence="10">Belongs to the shikimate dehydrogenase family.</text>
</comment>
<dbReference type="SUPFAM" id="SSF51735">
    <property type="entry name" value="NAD(P)-binding Rossmann-fold domains"/>
    <property type="match status" value="1"/>
</dbReference>
<evidence type="ECO:0000256" key="10">
    <source>
        <dbReference type="HAMAP-Rule" id="MF_00222"/>
    </source>
</evidence>
<dbReference type="GO" id="GO:0009423">
    <property type="term" value="P:chorismate biosynthetic process"/>
    <property type="evidence" value="ECO:0007669"/>
    <property type="project" value="UniProtKB-UniRule"/>
</dbReference>
<feature type="binding site" evidence="10">
    <location>
        <position position="83"/>
    </location>
    <ligand>
        <name>NADP(+)</name>
        <dbReference type="ChEBI" id="CHEBI:58349"/>
    </ligand>
</feature>
<keyword evidence="3 10" id="KW-0521">NADP</keyword>
<evidence type="ECO:0000256" key="5">
    <source>
        <dbReference type="ARBA" id="ARBA00023141"/>
    </source>
</evidence>
<evidence type="ECO:0000256" key="9">
    <source>
        <dbReference type="ARBA" id="ARBA00060613"/>
    </source>
</evidence>
<evidence type="ECO:0000256" key="7">
    <source>
        <dbReference type="ARBA" id="ARBA00051639"/>
    </source>
</evidence>
<evidence type="ECO:0000256" key="3">
    <source>
        <dbReference type="ARBA" id="ARBA00022857"/>
    </source>
</evidence>
<sequence>MNINWNTELYCLIGDPIEKSLSPEIHNYIFNINNMNCNYMCFNVEDNNLKQVLDTFKILGIKGFNVTIPHKIHIMKYLDDIDEEAKLLGAVNTVKYVNGKLMGYNTDGAGFVKSLVDSGISIKGKKILILGAGGGSHAVSVKLAQSGVKKIIILNRTIEKSKQLAYNISNKFKNIAVEYDDLKSFSKYTDVDIVVNCTSIGMYPDMDEVPVDISTFSNETVVCDIVYKPIKTKFLQSAEANNMEIVSGIDMLINQAILSQKIWFSVDENMFLNIDEIKGILYDSVELK</sequence>
<dbReference type="EMBL" id="FQXR01000003">
    <property type="protein sequence ID" value="SHH55368.1"/>
    <property type="molecule type" value="Genomic_DNA"/>
</dbReference>
<dbReference type="HAMAP" id="MF_00222">
    <property type="entry name" value="Shikimate_DH_AroE"/>
    <property type="match status" value="1"/>
</dbReference>
<dbReference type="InterPro" id="IPR011342">
    <property type="entry name" value="Shikimate_DH"/>
</dbReference>
<feature type="binding site" evidence="10">
    <location>
        <position position="92"/>
    </location>
    <ligand>
        <name>shikimate</name>
        <dbReference type="ChEBI" id="CHEBI:36208"/>
    </ligand>
</feature>
<evidence type="ECO:0000256" key="1">
    <source>
        <dbReference type="ARBA" id="ARBA00004871"/>
    </source>
</evidence>
<reference evidence="13 14" key="1">
    <citation type="submission" date="2016-11" db="EMBL/GenBank/DDBJ databases">
        <authorList>
            <person name="Jaros S."/>
            <person name="Januszkiewicz K."/>
            <person name="Wedrychowicz H."/>
        </authorList>
    </citation>
    <scope>NUCLEOTIDE SEQUENCE [LARGE SCALE GENOMIC DNA]</scope>
    <source>
        <strain evidence="13 14">DSM 13106</strain>
    </source>
</reference>
<evidence type="ECO:0000313" key="13">
    <source>
        <dbReference type="EMBL" id="SHH55368.1"/>
    </source>
</evidence>
<dbReference type="RefSeq" id="WP_072743025.1">
    <property type="nucleotide sequence ID" value="NZ_FQXR01000003.1"/>
</dbReference>
<evidence type="ECO:0000259" key="12">
    <source>
        <dbReference type="Pfam" id="PF08501"/>
    </source>
</evidence>
<feature type="binding site" evidence="10">
    <location>
        <position position="67"/>
    </location>
    <ligand>
        <name>shikimate</name>
        <dbReference type="ChEBI" id="CHEBI:36208"/>
    </ligand>
</feature>
<evidence type="ECO:0000259" key="11">
    <source>
        <dbReference type="Pfam" id="PF01488"/>
    </source>
</evidence>
<dbReference type="GO" id="GO:0019632">
    <property type="term" value="P:shikimate metabolic process"/>
    <property type="evidence" value="ECO:0007669"/>
    <property type="project" value="InterPro"/>
</dbReference>
<dbReference type="SUPFAM" id="SSF53223">
    <property type="entry name" value="Aminoacid dehydrogenase-like, N-terminal domain"/>
    <property type="match status" value="1"/>
</dbReference>
<dbReference type="NCBIfam" id="TIGR00507">
    <property type="entry name" value="aroE"/>
    <property type="match status" value="1"/>
</dbReference>
<comment type="catalytic activity">
    <reaction evidence="6 10">
        <text>shikimate + NADP(+) = 3-dehydroshikimate + NADPH + H(+)</text>
        <dbReference type="Rhea" id="RHEA:17737"/>
        <dbReference type="ChEBI" id="CHEBI:15378"/>
        <dbReference type="ChEBI" id="CHEBI:16630"/>
        <dbReference type="ChEBI" id="CHEBI:36208"/>
        <dbReference type="ChEBI" id="CHEBI:57783"/>
        <dbReference type="ChEBI" id="CHEBI:58349"/>
        <dbReference type="EC" id="1.1.1.25"/>
    </reaction>
</comment>
<dbReference type="GO" id="GO:0030266">
    <property type="term" value="F:quinate 3-dehydrogenase (NAD+) activity"/>
    <property type="evidence" value="ECO:0007669"/>
    <property type="project" value="UniProtKB-EC"/>
</dbReference>
<feature type="binding site" evidence="10">
    <location>
        <begin position="155"/>
        <end position="160"/>
    </location>
    <ligand>
        <name>NADP(+)</name>
        <dbReference type="ChEBI" id="CHEBI:58349"/>
    </ligand>
</feature>
<dbReference type="InterPro" id="IPR022893">
    <property type="entry name" value="Shikimate_DH_fam"/>
</dbReference>
<dbReference type="OrthoDB" id="9792692at2"/>
<feature type="binding site" evidence="10">
    <location>
        <position position="248"/>
    </location>
    <ligand>
        <name>NADP(+)</name>
        <dbReference type="ChEBI" id="CHEBI:58349"/>
    </ligand>
</feature>
<organism evidence="13 14">
    <name type="scientific">Sporanaerobacter acetigenes DSM 13106</name>
    <dbReference type="NCBI Taxonomy" id="1123281"/>
    <lineage>
        <taxon>Bacteria</taxon>
        <taxon>Bacillati</taxon>
        <taxon>Bacillota</taxon>
        <taxon>Tissierellia</taxon>
        <taxon>Tissierellales</taxon>
        <taxon>Sporanaerobacteraceae</taxon>
        <taxon>Sporanaerobacter</taxon>
    </lineage>
</organism>
<dbReference type="PANTHER" id="PTHR21089:SF1">
    <property type="entry name" value="BIFUNCTIONAL 3-DEHYDROQUINATE DEHYDRATASE_SHIKIMATE DEHYDROGENASE, CHLOROPLASTIC"/>
    <property type="match status" value="1"/>
</dbReference>
<dbReference type="GO" id="GO:0009073">
    <property type="term" value="P:aromatic amino acid family biosynthetic process"/>
    <property type="evidence" value="ECO:0007669"/>
    <property type="project" value="UniProtKB-KW"/>
</dbReference>
<feature type="binding site" evidence="10">
    <location>
        <position position="227"/>
    </location>
    <ligand>
        <name>shikimate</name>
        <dbReference type="ChEBI" id="CHEBI:36208"/>
    </ligand>
</feature>
<dbReference type="GO" id="GO:0004764">
    <property type="term" value="F:shikimate 3-dehydrogenase (NADP+) activity"/>
    <property type="evidence" value="ECO:0007669"/>
    <property type="project" value="UniProtKB-UniRule"/>
</dbReference>
<comment type="subunit">
    <text evidence="10">Homodimer.</text>
</comment>
<feature type="binding site" evidence="10">
    <location>
        <position position="107"/>
    </location>
    <ligand>
        <name>shikimate</name>
        <dbReference type="ChEBI" id="CHEBI:36208"/>
    </ligand>
</feature>
<dbReference type="PANTHER" id="PTHR21089">
    <property type="entry name" value="SHIKIMATE DEHYDROGENASE"/>
    <property type="match status" value="1"/>
</dbReference>
<gene>
    <name evidence="10" type="primary">aroE</name>
    <name evidence="13" type="ORF">SAMN02745180_00459</name>
</gene>
<evidence type="ECO:0000256" key="2">
    <source>
        <dbReference type="ARBA" id="ARBA00022605"/>
    </source>
</evidence>
<evidence type="ECO:0000256" key="8">
    <source>
        <dbReference type="ARBA" id="ARBA00052329"/>
    </source>
</evidence>
<dbReference type="FunFam" id="3.40.50.720:FF:000086">
    <property type="entry name" value="Quinate/shikimate dehydrogenase"/>
    <property type="match status" value="1"/>
</dbReference>
<dbReference type="STRING" id="1123281.SAMN02745180_00459"/>
<protein>
    <recommendedName>
        <fullName evidence="10">Shikimate dehydrogenase (NADP(+))</fullName>
        <shortName evidence="10">SDH</shortName>
        <ecNumber evidence="10">1.1.1.25</ecNumber>
    </recommendedName>
</protein>
<keyword evidence="2 10" id="KW-0028">Amino-acid biosynthesis</keyword>
<dbReference type="InterPro" id="IPR006151">
    <property type="entry name" value="Shikm_DH/Glu-tRNA_Rdtase"/>
</dbReference>
<feature type="binding site" evidence="10">
    <location>
        <position position="225"/>
    </location>
    <ligand>
        <name>NADP(+)</name>
        <dbReference type="ChEBI" id="CHEBI:58349"/>
    </ligand>
</feature>
<dbReference type="CDD" id="cd01065">
    <property type="entry name" value="NAD_bind_Shikimate_DH"/>
    <property type="match status" value="1"/>
</dbReference>
<dbReference type="AlphaFoldDB" id="A0A1M5TXF0"/>
<feature type="domain" description="Quinate/shikimate 5-dehydrogenase/glutamyl-tRNA reductase" evidence="11">
    <location>
        <begin position="121"/>
        <end position="199"/>
    </location>
</feature>
<evidence type="ECO:0000256" key="6">
    <source>
        <dbReference type="ARBA" id="ARBA00049442"/>
    </source>
</evidence>
<comment type="pathway">
    <text evidence="1 10">Metabolic intermediate biosynthesis; chorismate biosynthesis; chorismate from D-erythrose 4-phosphate and phosphoenolpyruvate: step 4/7.</text>
</comment>
<keyword evidence="14" id="KW-1185">Reference proteome</keyword>
<dbReference type="InterPro" id="IPR036291">
    <property type="entry name" value="NAD(P)-bd_dom_sf"/>
</dbReference>
<dbReference type="EC" id="1.1.1.25" evidence="10"/>
<dbReference type="Gene3D" id="3.40.50.10860">
    <property type="entry name" value="Leucine Dehydrogenase, chain A, domain 1"/>
    <property type="match status" value="1"/>
</dbReference>
<dbReference type="GO" id="GO:0050661">
    <property type="term" value="F:NADP binding"/>
    <property type="evidence" value="ECO:0007669"/>
    <property type="project" value="InterPro"/>
</dbReference>
<accession>A0A1M5TXF0</accession>
<dbReference type="Proteomes" id="UP000184389">
    <property type="component" value="Unassembled WGS sequence"/>
</dbReference>
<dbReference type="GO" id="GO:0052734">
    <property type="term" value="F:shikimate 3-dehydrogenase (NAD+) activity"/>
    <property type="evidence" value="ECO:0007669"/>
    <property type="project" value="RHEA"/>
</dbReference>
<comment type="function">
    <text evidence="10">Involved in the biosynthesis of the chorismate, which leads to the biosynthesis of aromatic amino acids. Catalyzes the reversible NADPH linked reduction of 3-dehydroshikimate (DHSA) to yield shikimate (SA).</text>
</comment>
<evidence type="ECO:0000313" key="14">
    <source>
        <dbReference type="Proteomes" id="UP000184389"/>
    </source>
</evidence>
<keyword evidence="5 10" id="KW-0057">Aromatic amino acid biosynthesis</keyword>
<name>A0A1M5TXF0_9FIRM</name>
<keyword evidence="4 10" id="KW-0560">Oxidoreductase</keyword>
<evidence type="ECO:0000256" key="4">
    <source>
        <dbReference type="ARBA" id="ARBA00023002"/>
    </source>
</evidence>
<dbReference type="UniPathway" id="UPA00053">
    <property type="reaction ID" value="UER00087"/>
</dbReference>
<dbReference type="Pfam" id="PF08501">
    <property type="entry name" value="Shikimate_dh_N"/>
    <property type="match status" value="1"/>
</dbReference>
<dbReference type="Gene3D" id="3.40.50.720">
    <property type="entry name" value="NAD(P)-binding Rossmann-like Domain"/>
    <property type="match status" value="1"/>
</dbReference>
<feature type="binding site" evidence="10">
    <location>
        <position position="255"/>
    </location>
    <ligand>
        <name>shikimate</name>
        <dbReference type="ChEBI" id="CHEBI:36208"/>
    </ligand>
</feature>
<dbReference type="InterPro" id="IPR013708">
    <property type="entry name" value="Shikimate_DH-bd_N"/>
</dbReference>
<dbReference type="InterPro" id="IPR046346">
    <property type="entry name" value="Aminoacid_DH-like_N_sf"/>
</dbReference>
<feature type="domain" description="Shikimate dehydrogenase substrate binding N-terminal" evidence="12">
    <location>
        <begin position="12"/>
        <end position="94"/>
    </location>
</feature>
<comment type="catalytic activity">
    <reaction evidence="8">
        <text>shikimate + NAD(+) = 3-dehydroshikimate + NADH + H(+)</text>
        <dbReference type="Rhea" id="RHEA:17741"/>
        <dbReference type="ChEBI" id="CHEBI:15378"/>
        <dbReference type="ChEBI" id="CHEBI:16630"/>
        <dbReference type="ChEBI" id="CHEBI:36208"/>
        <dbReference type="ChEBI" id="CHEBI:57540"/>
        <dbReference type="ChEBI" id="CHEBI:57945"/>
    </reaction>
</comment>
<dbReference type="Pfam" id="PF01488">
    <property type="entry name" value="Shikimate_DH"/>
    <property type="match status" value="1"/>
</dbReference>
<comment type="catalytic activity">
    <reaction evidence="7">
        <text>L-quinate + NAD(+) = 3-dehydroquinate + NADH + H(+)</text>
        <dbReference type="Rhea" id="RHEA:22364"/>
        <dbReference type="ChEBI" id="CHEBI:15378"/>
        <dbReference type="ChEBI" id="CHEBI:29751"/>
        <dbReference type="ChEBI" id="CHEBI:32364"/>
        <dbReference type="ChEBI" id="CHEBI:57540"/>
        <dbReference type="ChEBI" id="CHEBI:57945"/>
        <dbReference type="EC" id="1.1.1.24"/>
    </reaction>
</comment>